<accession>A0A1X2LTL4</accession>
<gene>
    <name evidence="2" type="ORF">B8W66_16800</name>
</gene>
<evidence type="ECO:0000313" key="2">
    <source>
        <dbReference type="EMBL" id="OSC39558.1"/>
    </source>
</evidence>
<feature type="region of interest" description="Disordered" evidence="1">
    <location>
        <begin position="144"/>
        <end position="262"/>
    </location>
</feature>
<evidence type="ECO:0000256" key="1">
    <source>
        <dbReference type="SAM" id="MobiDB-lite"/>
    </source>
</evidence>
<sequence>MITPDELATGRSNISQLLRALGGAANSGDPGDNLTAQTGHDEREAKTADALTKFPANEAQSAAQLAAVGDSGQMTQMLQQMPQMASGVAGGIAGALGGALQPLSQIPQQVAQAGQQAMQVGMGLLQQGTGASEALPDELLGEEGDLGVGELAGSGGGGTGGGLGLTTPTALLGPPPTPSAGTVPAASQAVSSGPPNASEPAAAPRGGMGAMPMVPPGAMHGAAGTGSDAKPDTKRIVAPSVKNGAPVQGRITTPPPAPAVVKHVDGKPVVTRRILLPDEKRDDEGTDSGR</sequence>
<organism evidence="2 3">
    <name type="scientific">Mycobacterium decipiens</name>
    <dbReference type="NCBI Taxonomy" id="1430326"/>
    <lineage>
        <taxon>Bacteria</taxon>
        <taxon>Bacillati</taxon>
        <taxon>Actinomycetota</taxon>
        <taxon>Actinomycetes</taxon>
        <taxon>Mycobacteriales</taxon>
        <taxon>Mycobacteriaceae</taxon>
        <taxon>Mycobacterium</taxon>
    </lineage>
</organism>
<dbReference type="Proteomes" id="UP000193247">
    <property type="component" value="Unassembled WGS sequence"/>
</dbReference>
<feature type="compositionally biased region" description="Gly residues" evidence="1">
    <location>
        <begin position="146"/>
        <end position="164"/>
    </location>
</feature>
<keyword evidence="3" id="KW-1185">Reference proteome</keyword>
<dbReference type="EMBL" id="NCXP01000023">
    <property type="protein sequence ID" value="OSC39558.1"/>
    <property type="molecule type" value="Genomic_DNA"/>
</dbReference>
<dbReference type="AlphaFoldDB" id="A0A1X2LTL4"/>
<dbReference type="OrthoDB" id="4617415at2"/>
<evidence type="ECO:0000313" key="3">
    <source>
        <dbReference type="Proteomes" id="UP000193247"/>
    </source>
</evidence>
<feature type="compositionally biased region" description="Low complexity" evidence="1">
    <location>
        <begin position="200"/>
        <end position="222"/>
    </location>
</feature>
<protein>
    <submittedName>
        <fullName evidence="2">Uncharacterized protein</fullName>
    </submittedName>
</protein>
<name>A0A1X2LTL4_9MYCO</name>
<reference evidence="2 3" key="1">
    <citation type="submission" date="2017-04" db="EMBL/GenBank/DDBJ databases">
        <title>The new phylogeny of genus Mycobacterium.</title>
        <authorList>
            <person name="Tortoli E."/>
            <person name="Trovato A."/>
            <person name="Cirillo D.M."/>
        </authorList>
    </citation>
    <scope>NUCLEOTIDE SEQUENCE [LARGE SCALE GENOMIC DNA]</scope>
    <source>
        <strain evidence="2 3">TBL 1200985</strain>
    </source>
</reference>
<comment type="caution">
    <text evidence="2">The sequence shown here is derived from an EMBL/GenBank/DDBJ whole genome shotgun (WGS) entry which is preliminary data.</text>
</comment>
<proteinExistence type="predicted"/>
<feature type="region of interest" description="Disordered" evidence="1">
    <location>
        <begin position="22"/>
        <end position="46"/>
    </location>
</feature>